<name>A0A815LFS3_9BILA</name>
<dbReference type="AlphaFoldDB" id="A0A815LFS3"/>
<gene>
    <name evidence="2" type="ORF">IZO911_LOCUS39650</name>
</gene>
<evidence type="ECO:0000256" key="1">
    <source>
        <dbReference type="SAM" id="Phobius"/>
    </source>
</evidence>
<comment type="caution">
    <text evidence="2">The sequence shown here is derived from an EMBL/GenBank/DDBJ whole genome shotgun (WGS) entry which is preliminary data.</text>
</comment>
<keyword evidence="1" id="KW-0812">Transmembrane</keyword>
<proteinExistence type="predicted"/>
<keyword evidence="1" id="KW-0472">Membrane</keyword>
<dbReference type="EMBL" id="CAJNOE010001234">
    <property type="protein sequence ID" value="CAF1403652.1"/>
    <property type="molecule type" value="Genomic_DNA"/>
</dbReference>
<evidence type="ECO:0000313" key="3">
    <source>
        <dbReference type="Proteomes" id="UP000663860"/>
    </source>
</evidence>
<feature type="non-terminal residue" evidence="2">
    <location>
        <position position="1"/>
    </location>
</feature>
<keyword evidence="1" id="KW-1133">Transmembrane helix</keyword>
<accession>A0A815LFS3</accession>
<reference evidence="2" key="1">
    <citation type="submission" date="2021-02" db="EMBL/GenBank/DDBJ databases">
        <authorList>
            <person name="Nowell W R."/>
        </authorList>
    </citation>
    <scope>NUCLEOTIDE SEQUENCE</scope>
</reference>
<sequence length="59" mass="6498">LSFIPGGVAIITILMVISLWKTNIGGNRHEIITPERTRLVPIESHVNDSECDEQAPMIA</sequence>
<evidence type="ECO:0000313" key="2">
    <source>
        <dbReference type="EMBL" id="CAF1403652.1"/>
    </source>
</evidence>
<dbReference type="Proteomes" id="UP000663860">
    <property type="component" value="Unassembled WGS sequence"/>
</dbReference>
<feature type="transmembrane region" description="Helical" evidence="1">
    <location>
        <begin position="6"/>
        <end position="24"/>
    </location>
</feature>
<protein>
    <submittedName>
        <fullName evidence="2">Uncharacterized protein</fullName>
    </submittedName>
</protein>
<organism evidence="2 3">
    <name type="scientific">Adineta steineri</name>
    <dbReference type="NCBI Taxonomy" id="433720"/>
    <lineage>
        <taxon>Eukaryota</taxon>
        <taxon>Metazoa</taxon>
        <taxon>Spiralia</taxon>
        <taxon>Gnathifera</taxon>
        <taxon>Rotifera</taxon>
        <taxon>Eurotatoria</taxon>
        <taxon>Bdelloidea</taxon>
        <taxon>Adinetida</taxon>
        <taxon>Adinetidae</taxon>
        <taxon>Adineta</taxon>
    </lineage>
</organism>